<dbReference type="PANTHER" id="PTHR42715:SF10">
    <property type="entry name" value="BETA-GLUCOSIDASE"/>
    <property type="match status" value="1"/>
</dbReference>
<dbReference type="InterPro" id="IPR050288">
    <property type="entry name" value="Cellulose_deg_GH3"/>
</dbReference>
<feature type="domain" description="Fibronectin type III-like" evidence="5">
    <location>
        <begin position="586"/>
        <end position="652"/>
    </location>
</feature>
<comment type="similarity">
    <text evidence="1 4">Belongs to the glycosyl hydrolase 3 family.</text>
</comment>
<dbReference type="Pfam" id="PF00933">
    <property type="entry name" value="Glyco_hydro_3"/>
    <property type="match status" value="1"/>
</dbReference>
<dbReference type="Gene3D" id="3.40.50.1700">
    <property type="entry name" value="Glycoside hydrolase family 3 C-terminal domain"/>
    <property type="match status" value="1"/>
</dbReference>
<dbReference type="PROSITE" id="PS00775">
    <property type="entry name" value="GLYCOSYL_HYDROL_F3"/>
    <property type="match status" value="1"/>
</dbReference>
<dbReference type="InterPro" id="IPR036962">
    <property type="entry name" value="Glyco_hydro_3_N_sf"/>
</dbReference>
<dbReference type="EMBL" id="JBHTMK010000044">
    <property type="protein sequence ID" value="MFD1370756.1"/>
    <property type="molecule type" value="Genomic_DNA"/>
</dbReference>
<keyword evidence="7" id="KW-1185">Reference proteome</keyword>
<dbReference type="InterPro" id="IPR002772">
    <property type="entry name" value="Glyco_hydro_3_C"/>
</dbReference>
<evidence type="ECO:0000256" key="1">
    <source>
        <dbReference type="ARBA" id="ARBA00005336"/>
    </source>
</evidence>
<proteinExistence type="inferred from homology"/>
<dbReference type="Gene3D" id="3.20.20.300">
    <property type="entry name" value="Glycoside hydrolase, family 3, N-terminal domain"/>
    <property type="match status" value="1"/>
</dbReference>
<dbReference type="PANTHER" id="PTHR42715">
    <property type="entry name" value="BETA-GLUCOSIDASE"/>
    <property type="match status" value="1"/>
</dbReference>
<evidence type="ECO:0000313" key="6">
    <source>
        <dbReference type="EMBL" id="MFD1370756.1"/>
    </source>
</evidence>
<evidence type="ECO:0000259" key="5">
    <source>
        <dbReference type="SMART" id="SM01217"/>
    </source>
</evidence>
<keyword evidence="3" id="KW-0119">Carbohydrate metabolism</keyword>
<dbReference type="InterPro" id="IPR013783">
    <property type="entry name" value="Ig-like_fold"/>
</dbReference>
<dbReference type="Proteomes" id="UP001597183">
    <property type="component" value="Unassembled WGS sequence"/>
</dbReference>
<dbReference type="PRINTS" id="PR00133">
    <property type="entry name" value="GLHYDRLASE3"/>
</dbReference>
<evidence type="ECO:0000313" key="7">
    <source>
        <dbReference type="Proteomes" id="UP001597183"/>
    </source>
</evidence>
<protein>
    <submittedName>
        <fullName evidence="6">Beta-glucosidase</fullName>
    </submittedName>
</protein>
<dbReference type="SUPFAM" id="SSF51445">
    <property type="entry name" value="(Trans)glycosidases"/>
    <property type="match status" value="1"/>
</dbReference>
<dbReference type="Pfam" id="PF01915">
    <property type="entry name" value="Glyco_hydro_3_C"/>
    <property type="match status" value="1"/>
</dbReference>
<dbReference type="Gene3D" id="2.60.40.10">
    <property type="entry name" value="Immunoglobulins"/>
    <property type="match status" value="1"/>
</dbReference>
<dbReference type="InterPro" id="IPR017853">
    <property type="entry name" value="GH"/>
</dbReference>
<dbReference type="SMART" id="SM01217">
    <property type="entry name" value="Fn3_like"/>
    <property type="match status" value="1"/>
</dbReference>
<dbReference type="RefSeq" id="WP_317793481.1">
    <property type="nucleotide sequence ID" value="NZ_AP028461.1"/>
</dbReference>
<comment type="caution">
    <text evidence="6">The sequence shown here is derived from an EMBL/GenBank/DDBJ whole genome shotgun (WGS) entry which is preliminary data.</text>
</comment>
<dbReference type="Pfam" id="PF14310">
    <property type="entry name" value="Fn3-like"/>
    <property type="match status" value="1"/>
</dbReference>
<dbReference type="InterPro" id="IPR026891">
    <property type="entry name" value="Fn3-like"/>
</dbReference>
<name>A0ABW4AIY1_9ACTN</name>
<dbReference type="InterPro" id="IPR036881">
    <property type="entry name" value="Glyco_hydro_3_C_sf"/>
</dbReference>
<organism evidence="6 7">
    <name type="scientific">Actinoplanes sichuanensis</name>
    <dbReference type="NCBI Taxonomy" id="512349"/>
    <lineage>
        <taxon>Bacteria</taxon>
        <taxon>Bacillati</taxon>
        <taxon>Actinomycetota</taxon>
        <taxon>Actinomycetes</taxon>
        <taxon>Micromonosporales</taxon>
        <taxon>Micromonosporaceae</taxon>
        <taxon>Actinoplanes</taxon>
    </lineage>
</organism>
<evidence type="ECO:0000256" key="3">
    <source>
        <dbReference type="ARBA" id="ARBA00023277"/>
    </source>
</evidence>
<reference evidence="7" key="1">
    <citation type="journal article" date="2019" name="Int. J. Syst. Evol. Microbiol.">
        <title>The Global Catalogue of Microorganisms (GCM) 10K type strain sequencing project: providing services to taxonomists for standard genome sequencing and annotation.</title>
        <authorList>
            <consortium name="The Broad Institute Genomics Platform"/>
            <consortium name="The Broad Institute Genome Sequencing Center for Infectious Disease"/>
            <person name="Wu L."/>
            <person name="Ma J."/>
        </authorList>
    </citation>
    <scope>NUCLEOTIDE SEQUENCE [LARGE SCALE GENOMIC DNA]</scope>
    <source>
        <strain evidence="7">CCM 7526</strain>
    </source>
</reference>
<keyword evidence="4" id="KW-0326">Glycosidase</keyword>
<accession>A0ABW4AIY1</accession>
<dbReference type="InterPro" id="IPR019800">
    <property type="entry name" value="Glyco_hydro_3_AS"/>
</dbReference>
<evidence type="ECO:0000256" key="4">
    <source>
        <dbReference type="RuleBase" id="RU361161"/>
    </source>
</evidence>
<gene>
    <name evidence="6" type="ORF">ACFQ5G_35920</name>
</gene>
<evidence type="ECO:0000256" key="2">
    <source>
        <dbReference type="ARBA" id="ARBA00022801"/>
    </source>
</evidence>
<keyword evidence="2 4" id="KW-0378">Hydrolase</keyword>
<dbReference type="InterPro" id="IPR001764">
    <property type="entry name" value="Glyco_hydro_3_N"/>
</dbReference>
<dbReference type="SUPFAM" id="SSF52279">
    <property type="entry name" value="Beta-D-glucan exohydrolase, C-terminal domain"/>
    <property type="match status" value="1"/>
</dbReference>
<sequence>MTFADLLPELTLAEKAALCLGSTFWHTAPVPRLGIPALMLSDGPHGLRRQPDGNQAGISGSLPATCFPTASALGSSWDPDLVRRIGAAIGAEARDHGVSVVLGPGVNIKRSPLCGRNFEYFSEDPLLAGVLGEAHVTGVQSQGVGACVKHFAVNNQETDRLRISADVDERALREIYLRHFERIIVRARPWMVMCAYNRVNGIRASEHHWLLTEVLRGEWDFDGVVVSDWGAVRDRVAALSAGLDLEMPPNLGVSDTAIVAAVHDGTLDEKILDQAALRILRLLDRAQPSADPAVIDHDAHHRLARAAAADCAVLLKNDRDILPLRPDAGDTIAVIGELARTPRFQGAGSSQVNPTRVEVPVDALRALVPAAVAVDFAAGYRLDGDDDEQMSVEAVDLAGRARAVVLFLGLPAGAESEGADRRHMDLPGNQTALLTRLAAVNTDVVVVLTSGSAVRLTPWDRHVPAVLETWLAGQAAGGAIADLLLGVANPSGKLAETLPHRLQDTPAYLNFPGEHGHVRYGEGIFVGYRGYDAVGRDVAYPFGHGLSYTTFAYHDLTVTVTGTTADDLAVVVTCTVVNTGLRRGKEVVQLYTGHPAGPPRELTAFAKVDVAAGAREHVTFHLDADDLSSWSSRHRRWLLDGGTYTISVGASSRDLRLTATVDLPKTPVDAPLTGESTLREWLADPSGAARLKAAIGVDADGKPVGVLADPESLTVLGDFPLQALAAFPRFGISQAAIAEVSDVA</sequence>